<keyword evidence="3" id="KW-1185">Reference proteome</keyword>
<dbReference type="RefSeq" id="XP_060408020.1">
    <property type="nucleotide sequence ID" value="XM_060564519.1"/>
</dbReference>
<gene>
    <name evidence="2" type="ORF">LY79DRAFT_679386</name>
</gene>
<organism evidence="2 3">
    <name type="scientific">Colletotrichum navitas</name>
    <dbReference type="NCBI Taxonomy" id="681940"/>
    <lineage>
        <taxon>Eukaryota</taxon>
        <taxon>Fungi</taxon>
        <taxon>Dikarya</taxon>
        <taxon>Ascomycota</taxon>
        <taxon>Pezizomycotina</taxon>
        <taxon>Sordariomycetes</taxon>
        <taxon>Hypocreomycetidae</taxon>
        <taxon>Glomerellales</taxon>
        <taxon>Glomerellaceae</taxon>
        <taxon>Colletotrichum</taxon>
        <taxon>Colletotrichum graminicola species complex</taxon>
    </lineage>
</organism>
<dbReference type="EMBL" id="JAHLJV010000122">
    <property type="protein sequence ID" value="KAK1569817.1"/>
    <property type="molecule type" value="Genomic_DNA"/>
</dbReference>
<dbReference type="Proteomes" id="UP001230504">
    <property type="component" value="Unassembled WGS sequence"/>
</dbReference>
<feature type="compositionally biased region" description="Pro residues" evidence="1">
    <location>
        <begin position="199"/>
        <end position="210"/>
    </location>
</feature>
<dbReference type="AlphaFoldDB" id="A0AAD8PM75"/>
<evidence type="ECO:0000256" key="1">
    <source>
        <dbReference type="SAM" id="MobiDB-lite"/>
    </source>
</evidence>
<evidence type="ECO:0000313" key="3">
    <source>
        <dbReference type="Proteomes" id="UP001230504"/>
    </source>
</evidence>
<sequence>MPRPVSSHQRCLADSELPGTKKHPIPSLPSWPRSAGCHRPLDRHLPTVPAPPAEKTMFSPYRSVFLDRLHARRTNQHARGAETLVELGRLQSRSVLALPDGQSTTIHDILFQPTILGASPPLRPRSWHDELDLPDMQQLLQDTQRPPTPPAFRYHDDASSGDSSIYASEPHPSYTQLLNLEDRGSAEANAPTGGNPWLSWPPPLFPKVKT</sequence>
<protein>
    <submittedName>
        <fullName evidence="2">Uncharacterized protein</fullName>
    </submittedName>
</protein>
<accession>A0AAD8PM75</accession>
<evidence type="ECO:0000313" key="2">
    <source>
        <dbReference type="EMBL" id="KAK1569817.1"/>
    </source>
</evidence>
<feature type="region of interest" description="Disordered" evidence="1">
    <location>
        <begin position="146"/>
        <end position="210"/>
    </location>
</feature>
<reference evidence="2" key="1">
    <citation type="submission" date="2021-06" db="EMBL/GenBank/DDBJ databases">
        <title>Comparative genomics, transcriptomics and evolutionary studies reveal genomic signatures of adaptation to plant cell wall in hemibiotrophic fungi.</title>
        <authorList>
            <consortium name="DOE Joint Genome Institute"/>
            <person name="Baroncelli R."/>
            <person name="Diaz J.F."/>
            <person name="Benocci T."/>
            <person name="Peng M."/>
            <person name="Battaglia E."/>
            <person name="Haridas S."/>
            <person name="Andreopoulos W."/>
            <person name="Labutti K."/>
            <person name="Pangilinan J."/>
            <person name="Floch G.L."/>
            <person name="Makela M.R."/>
            <person name="Henrissat B."/>
            <person name="Grigoriev I.V."/>
            <person name="Crouch J.A."/>
            <person name="De Vries R.P."/>
            <person name="Sukno S.A."/>
            <person name="Thon M.R."/>
        </authorList>
    </citation>
    <scope>NUCLEOTIDE SEQUENCE</scope>
    <source>
        <strain evidence="2">CBS 125086</strain>
    </source>
</reference>
<comment type="caution">
    <text evidence="2">The sequence shown here is derived from an EMBL/GenBank/DDBJ whole genome shotgun (WGS) entry which is preliminary data.</text>
</comment>
<name>A0AAD8PM75_9PEZI</name>
<proteinExistence type="predicted"/>
<feature type="region of interest" description="Disordered" evidence="1">
    <location>
        <begin position="1"/>
        <end position="54"/>
    </location>
</feature>
<dbReference type="GeneID" id="85448759"/>